<keyword evidence="3" id="KW-1185">Reference proteome</keyword>
<evidence type="ECO:0000256" key="1">
    <source>
        <dbReference type="SAM" id="SignalP"/>
    </source>
</evidence>
<protein>
    <submittedName>
        <fullName evidence="2">Uncharacterized protein</fullName>
    </submittedName>
</protein>
<evidence type="ECO:0000313" key="3">
    <source>
        <dbReference type="Proteomes" id="UP000433652"/>
    </source>
</evidence>
<evidence type="ECO:0000313" key="2">
    <source>
        <dbReference type="EMBL" id="MXO61066.1"/>
    </source>
</evidence>
<keyword evidence="1" id="KW-0732">Signal</keyword>
<feature type="signal peptide" evidence="1">
    <location>
        <begin position="1"/>
        <end position="20"/>
    </location>
</feature>
<gene>
    <name evidence="2" type="ORF">GRI89_16100</name>
</gene>
<sequence length="130" mass="13397">MKKFVLVAAAAALFATPALAEGTGAAGAWAIEAKTDFGTFKSDWTVAEADGAYTLEMKDAPMEGGPGGGEPPKSTISNLVVDGDHLTFDRALDMGGQQMSMKYDLTVAGDTMSGTAKSDFGDIPISGTRK</sequence>
<accession>A0A6I4T179</accession>
<comment type="caution">
    <text evidence="2">The sequence shown here is derived from an EMBL/GenBank/DDBJ whole genome shotgun (WGS) entry which is preliminary data.</text>
</comment>
<feature type="chain" id="PRO_5026175164" evidence="1">
    <location>
        <begin position="21"/>
        <end position="130"/>
    </location>
</feature>
<dbReference type="RefSeq" id="WP_159797754.1">
    <property type="nucleotide sequence ID" value="NZ_WTYM01000058.1"/>
</dbReference>
<dbReference type="Proteomes" id="UP000433652">
    <property type="component" value="Unassembled WGS sequence"/>
</dbReference>
<proteinExistence type="predicted"/>
<dbReference type="OrthoDB" id="7428907at2"/>
<dbReference type="AlphaFoldDB" id="A0A6I4T179"/>
<name>A0A6I4T179_9SPHN</name>
<reference evidence="2 3" key="1">
    <citation type="submission" date="2019-12" db="EMBL/GenBank/DDBJ databases">
        <title>Genomic-based taxomic classification of the family Erythrobacteraceae.</title>
        <authorList>
            <person name="Xu L."/>
        </authorList>
    </citation>
    <scope>NUCLEOTIDE SEQUENCE [LARGE SCALE GENOMIC DNA]</scope>
    <source>
        <strain evidence="2 3">MCCC 1K01500</strain>
    </source>
</reference>
<dbReference type="EMBL" id="WTYM01000058">
    <property type="protein sequence ID" value="MXO61066.1"/>
    <property type="molecule type" value="Genomic_DNA"/>
</dbReference>
<organism evidence="2 3">
    <name type="scientific">Croceibacterium salegens</name>
    <dbReference type="NCBI Taxonomy" id="1737568"/>
    <lineage>
        <taxon>Bacteria</taxon>
        <taxon>Pseudomonadati</taxon>
        <taxon>Pseudomonadota</taxon>
        <taxon>Alphaproteobacteria</taxon>
        <taxon>Sphingomonadales</taxon>
        <taxon>Erythrobacteraceae</taxon>
        <taxon>Croceibacterium</taxon>
    </lineage>
</organism>